<evidence type="ECO:0000313" key="1">
    <source>
        <dbReference type="EMBL" id="CUT17702.1"/>
    </source>
</evidence>
<organism evidence="1 2">
    <name type="scientific">Candidatus Ichthyocystis hellenicum</name>
    <dbReference type="NCBI Taxonomy" id="1561003"/>
    <lineage>
        <taxon>Bacteria</taxon>
        <taxon>Pseudomonadati</taxon>
        <taxon>Pseudomonadota</taxon>
        <taxon>Betaproteobacteria</taxon>
        <taxon>Burkholderiales</taxon>
        <taxon>Candidatus Ichthyocystis</taxon>
    </lineage>
</organism>
<name>A0A0S4M621_9BURK</name>
<gene>
    <name evidence="1" type="ORF">Ark11_0879</name>
</gene>
<dbReference type="Proteomes" id="UP000198651">
    <property type="component" value="Chromosome I"/>
</dbReference>
<sequence>MSMSNVYDDCNVAIHDYYADNDSQFPLTQLGVTEDYNLNPAALIGVDTTYFSDQFLKDLSLDHIYSTNFESIYRVDDDNFFQLHAIRCGYNLTGDSLSVMNKQKIYFLGEVDSVLNVLNNDFYFLKESGRNYENRLELISNICSSFSKSARDLIPVCTNILQSKVVPTIIKSIFDSVVVDNHCVREMTYPEMEQLFVHFVSTLEKLVIQRVMRCWDNFCYENKGFLSSISVVDYSNPFALEFDYNGVAVFGVTHPAAFMYNFGECISLMAGTKIGNIVSDFIVKCSDTLKNMCSYKCSDICKYSSDSYADIREFRNKLDKLIKGVFDREIIDSSLKYNLSDFLSKLIIWNNQNMGIEVIEKVRLSTVESIVDYAYNSLSSFIREDLYDIVSVYYLKILEGSKYTPKWVVDLGSIEHRWGIKLHPRDSHGISSIRRKYSSKSKVIIRNKMLKMLKEKYEFSDGTTISMSKWSDIVKKLFPIIREAVNNLIDDERLEISKILSNVRIIENTEIFDDHYSGTREATSWEKDSVFHTASKNIDIQTRELSRKLWVGLLKKLKSSEHEECVDLNDDVDSAVEDNGSLVPALLDKSKLPVVTSVLASAGYLPLDSKINYKIISKWGLNIYPDDEKLILFIRRKFSGLIRSSFCKLFSDMLELGAVLPSGKELQVCSWGIVSRELSDVAIKSVESIVEDQYTDLEIILSRFRIVDIDVSNNSSCTVRAITDDEKSMVMIRAKKFISKSLICSARMSWLFVVNNKSNSVGVHPRLKGKNIKLRSAAPISGIKLRYSDNYDISKSSNEFLSEASSIIRDKFSGMLKNKYKFSDGTTIGRFSWNKLYPKLIPIAKEEINNIFEDEIKKLEGIISESRVLVDYVNYCIVDRELTDEEKSYVFRDVIKRLNEDLRRLFSVSWRDITSYGSYHVDAAYFSKDVVDKPSASSIDEINFGEEYAENRDYNPKINLYYEDNCLILKIRDKFMREKVDAVRNKFIEMLTNKYTFDDNTVIDKLPWKQLSKKLLIVARDEVSAIEKKERVAINNILLRSRVIDFRDDGYANAVRDITSEERSSFLISIMKRISRISRCAFRKAWDSLISSQ</sequence>
<dbReference type="OrthoDB" id="9964414at2"/>
<evidence type="ECO:0000313" key="2">
    <source>
        <dbReference type="Proteomes" id="UP000198651"/>
    </source>
</evidence>
<dbReference type="RefSeq" id="WP_092343727.1">
    <property type="nucleotide sequence ID" value="NZ_LN906597.1"/>
</dbReference>
<dbReference type="EMBL" id="LN906597">
    <property type="protein sequence ID" value="CUT17702.1"/>
    <property type="molecule type" value="Genomic_DNA"/>
</dbReference>
<reference evidence="2" key="1">
    <citation type="submission" date="2015-11" db="EMBL/GenBank/DDBJ databases">
        <authorList>
            <person name="Seth-Smith H.M.B."/>
        </authorList>
    </citation>
    <scope>NUCLEOTIDE SEQUENCE [LARGE SCALE GENOMIC DNA]</scope>
    <source>
        <strain evidence="2">2013Ark11</strain>
    </source>
</reference>
<keyword evidence="2" id="KW-1185">Reference proteome</keyword>
<dbReference type="AlphaFoldDB" id="A0A0S4M621"/>
<proteinExistence type="predicted"/>
<accession>A0A0S4M621</accession>
<protein>
    <submittedName>
        <fullName evidence="1">Uncharacterized protein</fullName>
    </submittedName>
</protein>